<sequence length="275" mass="29371">MNKPFDGQVVVITGGARGIGYATAKRLISLGATVAIGDIDEATLARAAKDLGIRTFGRLDVTDPASFFDFLDTVEGELGPIDVLVNNAGIMPVGRIVDEDDSVTRRIIEIDVLGVITGTKLALRRMLPRGRGHVINIASLAGELPCPGLSTYCGAKHAVLGFTDSVRKEVRGTGVHISSVLPTLTNTQLTSGTSGMKGFREVQPEEIAEAVVGLITKPRPRVRITRVSGLLVQAQGFFPRRPYEALSRLFGVETQFLGDVDTAARAAYEERARAS</sequence>
<dbReference type="PANTHER" id="PTHR24322">
    <property type="entry name" value="PKSB"/>
    <property type="match status" value="1"/>
</dbReference>
<gene>
    <name evidence="5" type="ORF">CHR55_06795</name>
    <name evidence="4" type="ORF">PXH69_15715</name>
</gene>
<dbReference type="NCBIfam" id="NF005878">
    <property type="entry name" value="PRK07825.1"/>
    <property type="match status" value="1"/>
</dbReference>
<protein>
    <submittedName>
        <fullName evidence="5">NAD(P)-dependent oxidoreductase</fullName>
    </submittedName>
    <submittedName>
        <fullName evidence="4">SDR family oxidoreductase</fullName>
    </submittedName>
</protein>
<dbReference type="GO" id="GO:0016616">
    <property type="term" value="F:oxidoreductase activity, acting on the CH-OH group of donors, NAD or NADP as acceptor"/>
    <property type="evidence" value="ECO:0007669"/>
    <property type="project" value="TreeGrafter"/>
</dbReference>
<dbReference type="RefSeq" id="WP_003942902.1">
    <property type="nucleotide sequence ID" value="NZ_AP023172.1"/>
</dbReference>
<proteinExistence type="inferred from homology"/>
<dbReference type="Proteomes" id="UP001217325">
    <property type="component" value="Unassembled WGS sequence"/>
</dbReference>
<evidence type="ECO:0000256" key="3">
    <source>
        <dbReference type="RuleBase" id="RU000363"/>
    </source>
</evidence>
<dbReference type="PROSITE" id="PS00061">
    <property type="entry name" value="ADH_SHORT"/>
    <property type="match status" value="1"/>
</dbReference>
<dbReference type="PRINTS" id="PR00080">
    <property type="entry name" value="SDRFAMILY"/>
</dbReference>
<dbReference type="InterPro" id="IPR020904">
    <property type="entry name" value="Sc_DH/Rdtase_CS"/>
</dbReference>
<dbReference type="KEGG" id="rqi:C1M55_28540"/>
<reference evidence="4" key="2">
    <citation type="submission" date="2023-02" db="EMBL/GenBank/DDBJ databases">
        <title>A novel hydrolase synthesized by Rhodococcus erythropolis HQ is responsible for the detoxification of Zearalenone.</title>
        <authorList>
            <person name="Hu J."/>
            <person name="Xu J."/>
        </authorList>
    </citation>
    <scope>NUCLEOTIDE SEQUENCE</scope>
    <source>
        <strain evidence="4">HQ</strain>
    </source>
</reference>
<organism evidence="5 6">
    <name type="scientific">Rhodococcus qingshengii</name>
    <dbReference type="NCBI Taxonomy" id="334542"/>
    <lineage>
        <taxon>Bacteria</taxon>
        <taxon>Bacillati</taxon>
        <taxon>Actinomycetota</taxon>
        <taxon>Actinomycetes</taxon>
        <taxon>Mycobacteriales</taxon>
        <taxon>Nocardiaceae</taxon>
        <taxon>Rhodococcus</taxon>
        <taxon>Rhodococcus erythropolis group</taxon>
    </lineage>
</organism>
<comment type="caution">
    <text evidence="5">The sequence shown here is derived from an EMBL/GenBank/DDBJ whole genome shotgun (WGS) entry which is preliminary data.</text>
</comment>
<comment type="similarity">
    <text evidence="1 3">Belongs to the short-chain dehydrogenases/reductases (SDR) family.</text>
</comment>
<dbReference type="SUPFAM" id="SSF51735">
    <property type="entry name" value="NAD(P)-binding Rossmann-fold domains"/>
    <property type="match status" value="1"/>
</dbReference>
<dbReference type="CDD" id="cd05233">
    <property type="entry name" value="SDR_c"/>
    <property type="match status" value="1"/>
</dbReference>
<evidence type="ECO:0000256" key="1">
    <source>
        <dbReference type="ARBA" id="ARBA00006484"/>
    </source>
</evidence>
<dbReference type="Pfam" id="PF00106">
    <property type="entry name" value="adh_short"/>
    <property type="match status" value="1"/>
</dbReference>
<dbReference type="PRINTS" id="PR00081">
    <property type="entry name" value="GDHRDH"/>
</dbReference>
<accession>A0A1C4DKR8</accession>
<dbReference type="Gene3D" id="3.40.50.720">
    <property type="entry name" value="NAD(P)-binding Rossmann-like Domain"/>
    <property type="match status" value="1"/>
</dbReference>
<dbReference type="EMBL" id="NOVD01000003">
    <property type="protein sequence ID" value="PCK28134.1"/>
    <property type="molecule type" value="Genomic_DNA"/>
</dbReference>
<keyword evidence="2" id="KW-0560">Oxidoreductase</keyword>
<evidence type="ECO:0000313" key="6">
    <source>
        <dbReference type="Proteomes" id="UP000230886"/>
    </source>
</evidence>
<dbReference type="InterPro" id="IPR036291">
    <property type="entry name" value="NAD(P)-bd_dom_sf"/>
</dbReference>
<dbReference type="Proteomes" id="UP000230886">
    <property type="component" value="Unassembled WGS sequence"/>
</dbReference>
<dbReference type="EMBL" id="JARDXE010000009">
    <property type="protein sequence ID" value="MDE8646410.1"/>
    <property type="molecule type" value="Genomic_DNA"/>
</dbReference>
<dbReference type="GeneID" id="64143378"/>
<evidence type="ECO:0000256" key="2">
    <source>
        <dbReference type="ARBA" id="ARBA00023002"/>
    </source>
</evidence>
<dbReference type="PANTHER" id="PTHR24322:SF736">
    <property type="entry name" value="RETINOL DEHYDROGENASE 10"/>
    <property type="match status" value="1"/>
</dbReference>
<reference evidence="5 6" key="1">
    <citation type="submission" date="2017-07" db="EMBL/GenBank/DDBJ databases">
        <title>Draft sequence of Rhodococcus enclensis 23b-28.</title>
        <authorList>
            <person name="Besaury L."/>
            <person name="Sancelme M."/>
            <person name="Amato P."/>
            <person name="Lallement A."/>
            <person name="Delort A.-M."/>
        </authorList>
    </citation>
    <scope>NUCLEOTIDE SEQUENCE [LARGE SCALE GENOMIC DNA]</scope>
    <source>
        <strain evidence="5 6">23b-28</strain>
    </source>
</reference>
<dbReference type="InterPro" id="IPR002347">
    <property type="entry name" value="SDR_fam"/>
</dbReference>
<evidence type="ECO:0000313" key="5">
    <source>
        <dbReference type="EMBL" id="PCK28134.1"/>
    </source>
</evidence>
<evidence type="ECO:0000313" key="4">
    <source>
        <dbReference type="EMBL" id="MDE8646410.1"/>
    </source>
</evidence>
<name>A0A1C4DKR8_RHOSG</name>
<dbReference type="AlphaFoldDB" id="A0A1C4DKR8"/>
<accession>A0A1X0LZZ7</accession>